<protein>
    <submittedName>
        <fullName evidence="4">Ribonucleoside hydrolase RihC</fullName>
    </submittedName>
</protein>
<dbReference type="CDD" id="cd02651">
    <property type="entry name" value="nuc_hydro_IU_UC_XIUA"/>
    <property type="match status" value="1"/>
</dbReference>
<evidence type="ECO:0000256" key="1">
    <source>
        <dbReference type="ARBA" id="ARBA00022801"/>
    </source>
</evidence>
<dbReference type="RefSeq" id="WP_161591080.1">
    <property type="nucleotide sequence ID" value="NZ_RPBY01000005.1"/>
</dbReference>
<dbReference type="SUPFAM" id="SSF53590">
    <property type="entry name" value="Nucleoside hydrolase"/>
    <property type="match status" value="1"/>
</dbReference>
<dbReference type="InterPro" id="IPR023186">
    <property type="entry name" value="IUNH"/>
</dbReference>
<gene>
    <name evidence="4" type="primary">rihC</name>
    <name evidence="4" type="ORF">EHJ13_14015</name>
</gene>
<dbReference type="InterPro" id="IPR001910">
    <property type="entry name" value="Inosine/uridine_hydrolase_dom"/>
</dbReference>
<dbReference type="FunFam" id="3.90.245.10:FF:000002">
    <property type="entry name" value="Non-specific ribonucleoside hydrolase RihC"/>
    <property type="match status" value="1"/>
</dbReference>
<dbReference type="InterPro" id="IPR036452">
    <property type="entry name" value="Ribo_hydro-like"/>
</dbReference>
<dbReference type="GO" id="GO:0008477">
    <property type="term" value="F:purine nucleosidase activity"/>
    <property type="evidence" value="ECO:0007669"/>
    <property type="project" value="TreeGrafter"/>
</dbReference>
<dbReference type="PANTHER" id="PTHR12304:SF15">
    <property type="entry name" value="NON-SPECIFIC RIBONUCLEOSIDE HYDROLASE RIHC"/>
    <property type="match status" value="1"/>
</dbReference>
<proteinExistence type="predicted"/>
<evidence type="ECO:0000313" key="4">
    <source>
        <dbReference type="EMBL" id="NCH88545.1"/>
    </source>
</evidence>
<sequence>MKKTPIILDTDPGIDDAVAIAAALFSPEIDLQLITTVAGNVSVEKTTRNALQLLHFWQADVPVAQGAATPLTRPLRDAASIHGESGMDGYDFPAHDRQTLNVPAFQAMYERLMASPEPLTLVTIGPLTNIALLLTHYPACTAKINRLVMMGGSAGRGNFTPNAEFNIAIDPEAAARVFESGIEIVMCGLDVTHQAVLAPDYLAALPALNRTGQLLHALFSHYRAGSMTTGLRMHDLCAIAWLLRPELFTLKRCFVAVETRGDYTAGTTVVDIEGRLNRPANAQVALDIDVAAFREWVAQTLARAP</sequence>
<dbReference type="PROSITE" id="PS01247">
    <property type="entry name" value="IUNH"/>
    <property type="match status" value="1"/>
</dbReference>
<dbReference type="NCBIfam" id="NF008036">
    <property type="entry name" value="PRK10768.1"/>
    <property type="match status" value="1"/>
</dbReference>
<name>A0A9Q4T5T6_9ENTR</name>
<dbReference type="AlphaFoldDB" id="A0A9Q4T5T6"/>
<comment type="caution">
    <text evidence="4">The sequence shown here is derived from an EMBL/GenBank/DDBJ whole genome shotgun (WGS) entry which is preliminary data.</text>
</comment>
<dbReference type="Pfam" id="PF01156">
    <property type="entry name" value="IU_nuc_hydro"/>
    <property type="match status" value="1"/>
</dbReference>
<dbReference type="EMBL" id="RPBY01000005">
    <property type="protein sequence ID" value="NCH88545.1"/>
    <property type="molecule type" value="Genomic_DNA"/>
</dbReference>
<evidence type="ECO:0000313" key="5">
    <source>
        <dbReference type="Proteomes" id="UP000778262"/>
    </source>
</evidence>
<dbReference type="GO" id="GO:0005829">
    <property type="term" value="C:cytosol"/>
    <property type="evidence" value="ECO:0007669"/>
    <property type="project" value="TreeGrafter"/>
</dbReference>
<dbReference type="GO" id="GO:0006152">
    <property type="term" value="P:purine nucleoside catabolic process"/>
    <property type="evidence" value="ECO:0007669"/>
    <property type="project" value="TreeGrafter"/>
</dbReference>
<evidence type="ECO:0000259" key="3">
    <source>
        <dbReference type="Pfam" id="PF01156"/>
    </source>
</evidence>
<dbReference type="Gene3D" id="3.90.245.10">
    <property type="entry name" value="Ribonucleoside hydrolase-like"/>
    <property type="match status" value="1"/>
</dbReference>
<accession>A0A9Q4T5T6</accession>
<keyword evidence="1 4" id="KW-0378">Hydrolase</keyword>
<dbReference type="GO" id="GO:0045437">
    <property type="term" value="F:uridine nucleosidase activity"/>
    <property type="evidence" value="ECO:0007669"/>
    <property type="project" value="UniProtKB-ARBA"/>
</dbReference>
<dbReference type="Proteomes" id="UP000778262">
    <property type="component" value="Unassembled WGS sequence"/>
</dbReference>
<keyword evidence="2" id="KW-0326">Glycosidase</keyword>
<reference evidence="4" key="1">
    <citation type="submission" date="2018-11" db="EMBL/GenBank/DDBJ databases">
        <title>Genomics analysis of Putative Virulence Factors on Adhesion and Cytotoxicity for Cronobacter spp.</title>
        <authorList>
            <person name="Cui J."/>
        </authorList>
    </citation>
    <scope>NUCLEOTIDE SEQUENCE</scope>
    <source>
        <strain evidence="4">SD69</strain>
    </source>
</reference>
<dbReference type="InterPro" id="IPR015910">
    <property type="entry name" value="I/U_nuclsd_hydro_CS"/>
</dbReference>
<evidence type="ECO:0000256" key="2">
    <source>
        <dbReference type="ARBA" id="ARBA00023295"/>
    </source>
</evidence>
<feature type="domain" description="Inosine/uridine-preferring nucleoside hydrolase" evidence="3">
    <location>
        <begin position="6"/>
        <end position="294"/>
    </location>
</feature>
<dbReference type="PANTHER" id="PTHR12304">
    <property type="entry name" value="INOSINE-URIDINE PREFERRING NUCLEOSIDE HYDROLASE"/>
    <property type="match status" value="1"/>
</dbReference>
<organism evidence="4 5">
    <name type="scientific">Cronobacter dublinensis</name>
    <dbReference type="NCBI Taxonomy" id="413497"/>
    <lineage>
        <taxon>Bacteria</taxon>
        <taxon>Pseudomonadati</taxon>
        <taxon>Pseudomonadota</taxon>
        <taxon>Gammaproteobacteria</taxon>
        <taxon>Enterobacterales</taxon>
        <taxon>Enterobacteriaceae</taxon>
        <taxon>Cronobacter</taxon>
    </lineage>
</organism>